<keyword evidence="2" id="KW-1185">Reference proteome</keyword>
<evidence type="ECO:0000313" key="1">
    <source>
        <dbReference type="EMBL" id="MDP9849233.1"/>
    </source>
</evidence>
<sequence>MSTTLPAVKGPNRSMSLKRGVDAAALQGLVPEDAAQRGHVDLALAERLLGVDRRHDHQLDLLDLLGGQAAALEVLLDHGLQVGPQGVDPDPLPDQVARTLDRRAVGHEVADVAVLVAAVVADHGLDRGLGRGELDDGAVEGAPEVGLPGRGGLDVLRTGDRVADPLQFERAQVAELLGELGKGHGADASLVAKLQGFGLTGLGGGLPAAGGEGGEK</sequence>
<name>A0ABT9QR51_9ACTN</name>
<proteinExistence type="predicted"/>
<reference evidence="1 2" key="1">
    <citation type="submission" date="2023-07" db="EMBL/GenBank/DDBJ databases">
        <title>Sequencing the genomes of 1000 actinobacteria strains.</title>
        <authorList>
            <person name="Klenk H.-P."/>
        </authorList>
    </citation>
    <scope>NUCLEOTIDE SEQUENCE [LARGE SCALE GENOMIC DNA]</scope>
    <source>
        <strain evidence="1 2">DSM 46740</strain>
    </source>
</reference>
<dbReference type="EMBL" id="JAUSQU010000001">
    <property type="protein sequence ID" value="MDP9849233.1"/>
    <property type="molecule type" value="Genomic_DNA"/>
</dbReference>
<accession>A0ABT9QR51</accession>
<evidence type="ECO:0000313" key="2">
    <source>
        <dbReference type="Proteomes" id="UP001225356"/>
    </source>
</evidence>
<evidence type="ECO:0008006" key="3">
    <source>
        <dbReference type="Google" id="ProtNLM"/>
    </source>
</evidence>
<protein>
    <recommendedName>
        <fullName evidence="3">Ankyrin repeat-containing protein</fullName>
    </recommendedName>
</protein>
<dbReference type="Proteomes" id="UP001225356">
    <property type="component" value="Unassembled WGS sequence"/>
</dbReference>
<organism evidence="1 2">
    <name type="scientific">Streptosporangium lutulentum</name>
    <dbReference type="NCBI Taxonomy" id="1461250"/>
    <lineage>
        <taxon>Bacteria</taxon>
        <taxon>Bacillati</taxon>
        <taxon>Actinomycetota</taxon>
        <taxon>Actinomycetes</taxon>
        <taxon>Streptosporangiales</taxon>
        <taxon>Streptosporangiaceae</taxon>
        <taxon>Streptosporangium</taxon>
    </lineage>
</organism>
<comment type="caution">
    <text evidence="1">The sequence shown here is derived from an EMBL/GenBank/DDBJ whole genome shotgun (WGS) entry which is preliminary data.</text>
</comment>
<gene>
    <name evidence="1" type="ORF">J2853_008444</name>
</gene>